<evidence type="ECO:0000256" key="5">
    <source>
        <dbReference type="ARBA" id="ARBA00022927"/>
    </source>
</evidence>
<evidence type="ECO:0000256" key="3">
    <source>
        <dbReference type="ARBA" id="ARBA00022448"/>
    </source>
</evidence>
<keyword evidence="5 9" id="KW-0653">Protein transport</keyword>
<evidence type="ECO:0000256" key="6">
    <source>
        <dbReference type="ARBA" id="ARBA00022989"/>
    </source>
</evidence>
<evidence type="ECO:0000256" key="2">
    <source>
        <dbReference type="ARBA" id="ARBA00008445"/>
    </source>
</evidence>
<comment type="subcellular location">
    <subcellularLocation>
        <location evidence="9">Cell membrane</location>
        <topology evidence="9">Multi-pass membrane protein</topology>
    </subcellularLocation>
    <subcellularLocation>
        <location evidence="1">Membrane</location>
        <topology evidence="1">Multi-pass membrane protein</topology>
    </subcellularLocation>
</comment>
<evidence type="ECO:0000256" key="9">
    <source>
        <dbReference type="RuleBase" id="RU365087"/>
    </source>
</evidence>
<keyword evidence="4 9" id="KW-0812">Transmembrane</keyword>
<evidence type="ECO:0000256" key="4">
    <source>
        <dbReference type="ARBA" id="ARBA00022692"/>
    </source>
</evidence>
<feature type="transmembrane region" description="Helical" evidence="9">
    <location>
        <begin position="51"/>
        <end position="73"/>
    </location>
</feature>
<evidence type="ECO:0000313" key="11">
    <source>
        <dbReference type="Proteomes" id="UP000178646"/>
    </source>
</evidence>
<evidence type="ECO:0000256" key="1">
    <source>
        <dbReference type="ARBA" id="ARBA00004141"/>
    </source>
</evidence>
<dbReference type="AlphaFoldDB" id="A0A1G2PLL2"/>
<keyword evidence="7 9" id="KW-0811">Translocation</keyword>
<keyword evidence="9" id="KW-1003">Cell membrane</keyword>
<comment type="similarity">
    <text evidence="2 9">Belongs to the SecG family.</text>
</comment>
<dbReference type="Pfam" id="PF03840">
    <property type="entry name" value="SecG"/>
    <property type="match status" value="1"/>
</dbReference>
<keyword evidence="8 9" id="KW-0472">Membrane</keyword>
<organism evidence="10 11">
    <name type="scientific">Candidatus Terrybacteria bacterium RIFCSPHIGHO2_02_41_19</name>
    <dbReference type="NCBI Taxonomy" id="1802364"/>
    <lineage>
        <taxon>Bacteria</taxon>
        <taxon>Candidatus Terryibacteriota</taxon>
    </lineage>
</organism>
<gene>
    <name evidence="10" type="ORF">A2W59_01965</name>
</gene>
<proteinExistence type="inferred from homology"/>
<reference evidence="10 11" key="1">
    <citation type="journal article" date="2016" name="Nat. Commun.">
        <title>Thousands of microbial genomes shed light on interconnected biogeochemical processes in an aquifer system.</title>
        <authorList>
            <person name="Anantharaman K."/>
            <person name="Brown C.T."/>
            <person name="Hug L.A."/>
            <person name="Sharon I."/>
            <person name="Castelle C.J."/>
            <person name="Probst A.J."/>
            <person name="Thomas B.C."/>
            <person name="Singh A."/>
            <person name="Wilkins M.J."/>
            <person name="Karaoz U."/>
            <person name="Brodie E.L."/>
            <person name="Williams K.H."/>
            <person name="Hubbard S.S."/>
            <person name="Banfield J.F."/>
        </authorList>
    </citation>
    <scope>NUCLEOTIDE SEQUENCE [LARGE SCALE GENOMIC DNA]</scope>
</reference>
<evidence type="ECO:0000313" key="10">
    <source>
        <dbReference type="EMBL" id="OHA49153.1"/>
    </source>
</evidence>
<dbReference type="GO" id="GO:0015450">
    <property type="term" value="F:protein-transporting ATPase activity"/>
    <property type="evidence" value="ECO:0007669"/>
    <property type="project" value="UniProtKB-UniRule"/>
</dbReference>
<comment type="caution">
    <text evidence="10">The sequence shown here is derived from an EMBL/GenBank/DDBJ whole genome shotgun (WGS) entry which is preliminary data.</text>
</comment>
<comment type="function">
    <text evidence="9">Involved in protein export. Participates in an early event of protein translocation.</text>
</comment>
<dbReference type="EMBL" id="MHSU01000037">
    <property type="protein sequence ID" value="OHA49153.1"/>
    <property type="molecule type" value="Genomic_DNA"/>
</dbReference>
<dbReference type="Proteomes" id="UP000178646">
    <property type="component" value="Unassembled WGS sequence"/>
</dbReference>
<dbReference type="GO" id="GO:0009306">
    <property type="term" value="P:protein secretion"/>
    <property type="evidence" value="ECO:0007669"/>
    <property type="project" value="UniProtKB-UniRule"/>
</dbReference>
<dbReference type="InterPro" id="IPR004692">
    <property type="entry name" value="SecG"/>
</dbReference>
<keyword evidence="6 9" id="KW-1133">Transmembrane helix</keyword>
<dbReference type="NCBIfam" id="TIGR00810">
    <property type="entry name" value="secG"/>
    <property type="match status" value="1"/>
</dbReference>
<feature type="transmembrane region" description="Helical" evidence="9">
    <location>
        <begin position="6"/>
        <end position="24"/>
    </location>
</feature>
<evidence type="ECO:0000256" key="8">
    <source>
        <dbReference type="ARBA" id="ARBA00023136"/>
    </source>
</evidence>
<keyword evidence="3 9" id="KW-0813">Transport</keyword>
<sequence length="74" mass="7950">MALGSIISIFQIFISVVLIISVLLQQRGSSLGSSFGGIGTSYHTRRGFEKILFNSTIIFGILFVASTIATLVIK</sequence>
<accession>A0A1G2PLL2</accession>
<evidence type="ECO:0000256" key="7">
    <source>
        <dbReference type="ARBA" id="ARBA00023010"/>
    </source>
</evidence>
<dbReference type="GO" id="GO:0005886">
    <property type="term" value="C:plasma membrane"/>
    <property type="evidence" value="ECO:0007669"/>
    <property type="project" value="UniProtKB-SubCell"/>
</dbReference>
<protein>
    <recommendedName>
        <fullName evidence="9">Protein-export membrane protein SecG</fullName>
    </recommendedName>
</protein>
<name>A0A1G2PLL2_9BACT</name>